<keyword evidence="12" id="KW-1185">Reference proteome</keyword>
<dbReference type="PANTHER" id="PTHR43065:SF42">
    <property type="entry name" value="TWO-COMPONENT SENSOR PPRA"/>
    <property type="match status" value="1"/>
</dbReference>
<dbReference type="CDD" id="cd00156">
    <property type="entry name" value="REC"/>
    <property type="match status" value="1"/>
</dbReference>
<dbReference type="PRINTS" id="PR00344">
    <property type="entry name" value="BCTRLSENSOR"/>
</dbReference>
<evidence type="ECO:0000259" key="9">
    <source>
        <dbReference type="PROSITE" id="PS50112"/>
    </source>
</evidence>
<dbReference type="Gene3D" id="1.10.287.130">
    <property type="match status" value="1"/>
</dbReference>
<dbReference type="InterPro" id="IPR036097">
    <property type="entry name" value="HisK_dim/P_sf"/>
</dbReference>
<name>A0A017SWU5_9BACT</name>
<dbReference type="Gene3D" id="3.30.450.20">
    <property type="entry name" value="PAS domain"/>
    <property type="match status" value="1"/>
</dbReference>
<dbReference type="Pfam" id="PF00072">
    <property type="entry name" value="Response_reg"/>
    <property type="match status" value="1"/>
</dbReference>
<evidence type="ECO:0000259" key="10">
    <source>
        <dbReference type="PROSITE" id="PS50113"/>
    </source>
</evidence>
<dbReference type="Gene3D" id="3.40.50.2300">
    <property type="match status" value="1"/>
</dbReference>
<dbReference type="CDD" id="cd00082">
    <property type="entry name" value="HisKA"/>
    <property type="match status" value="1"/>
</dbReference>
<dbReference type="eggNOG" id="COG4191">
    <property type="taxonomic scope" value="Bacteria"/>
</dbReference>
<dbReference type="InterPro" id="IPR013656">
    <property type="entry name" value="PAS_4"/>
</dbReference>
<dbReference type="InterPro" id="IPR004358">
    <property type="entry name" value="Sig_transdc_His_kin-like_C"/>
</dbReference>
<dbReference type="PROSITE" id="PS50112">
    <property type="entry name" value="PAS"/>
    <property type="match status" value="1"/>
</dbReference>
<dbReference type="PANTHER" id="PTHR43065">
    <property type="entry name" value="SENSOR HISTIDINE KINASE"/>
    <property type="match status" value="1"/>
</dbReference>
<dbReference type="SUPFAM" id="SSF52172">
    <property type="entry name" value="CheY-like"/>
    <property type="match status" value="1"/>
</dbReference>
<evidence type="ECO:0000313" key="12">
    <source>
        <dbReference type="Proteomes" id="UP000019678"/>
    </source>
</evidence>
<dbReference type="InterPro" id="IPR003594">
    <property type="entry name" value="HATPase_dom"/>
</dbReference>
<sequence length="586" mass="63333">MVLAEASVLLAAPAAGGDAATLKEIDIGALLGGLFALAMAVLALWLRARERARAAELAMANAALKREVEERQRTEEGLRTSEAWLRTLVSNFSDGAVFLVDRDLRYLVADGRALQPAGLSREKLEGKPLIETVPPEEYAQLAPLYQATLAGEAPEKIEIRYGDRLYVDYPVAVRGNDGEIVAAMMISLDITEVRRVEEERRRIQQKLEETQRLESLGVLAGGIAHDFNNMLTAILGHAEMLRQDLPEGASEQSNVEAIVTVTRRASELVKQMLAYAGKGRVSLRALDINALIRDLGGLLRASVGKHARVHYDIAEGLPAVVADAAQLRQIVMNLMVNASEAISPGSGGAITVTTSLDALSAADLERLAPGMEREPGRYVKFSVSDTGAGMDADTVARIFDPFFTTKFIGRGLGLAAVHGIVQSHRGVLSVESKPDVGTTFRVWLPASDEVPEVEPTSLPALIVAERRTVLVIDDEEVVRVTLQRTLERLGFVVEMANGGDEGLALARVEGKDIALAMVDLTMPDMPGNEVVRALHEVRPSLPVILMSGYAEEDVTAQYGDLGQTAFLHKPFSLDELRSVVRSALET</sequence>
<evidence type="ECO:0000256" key="2">
    <source>
        <dbReference type="ARBA" id="ARBA00012438"/>
    </source>
</evidence>
<dbReference type="STRING" id="1192034.CAP_9025"/>
<dbReference type="Proteomes" id="UP000019678">
    <property type="component" value="Unassembled WGS sequence"/>
</dbReference>
<feature type="transmembrane region" description="Helical" evidence="6">
    <location>
        <begin position="27"/>
        <end position="46"/>
    </location>
</feature>
<dbReference type="EC" id="2.7.13.3" evidence="2"/>
<protein>
    <recommendedName>
        <fullName evidence="2">histidine kinase</fullName>
        <ecNumber evidence="2">2.7.13.3</ecNumber>
    </recommendedName>
</protein>
<dbReference type="Pfam" id="PF02518">
    <property type="entry name" value="HATPase_c"/>
    <property type="match status" value="1"/>
</dbReference>
<evidence type="ECO:0000259" key="8">
    <source>
        <dbReference type="PROSITE" id="PS50110"/>
    </source>
</evidence>
<dbReference type="EMBL" id="ASRX01000098">
    <property type="protein sequence ID" value="EYF00806.1"/>
    <property type="molecule type" value="Genomic_DNA"/>
</dbReference>
<dbReference type="InterPro" id="IPR001789">
    <property type="entry name" value="Sig_transdc_resp-reg_receiver"/>
</dbReference>
<evidence type="ECO:0000313" key="11">
    <source>
        <dbReference type="EMBL" id="EYF00806.1"/>
    </source>
</evidence>
<dbReference type="SUPFAM" id="SSF55785">
    <property type="entry name" value="PYP-like sensor domain (PAS domain)"/>
    <property type="match status" value="1"/>
</dbReference>
<accession>A0A017SWU5</accession>
<reference evidence="11 12" key="1">
    <citation type="submission" date="2013-05" db="EMBL/GenBank/DDBJ databases">
        <title>Genome assembly of Chondromyces apiculatus DSM 436.</title>
        <authorList>
            <person name="Sharma G."/>
            <person name="Khatri I."/>
            <person name="Kaur C."/>
            <person name="Mayilraj S."/>
            <person name="Subramanian S."/>
        </authorList>
    </citation>
    <scope>NUCLEOTIDE SEQUENCE [LARGE SCALE GENOMIC DNA]</scope>
    <source>
        <strain evidence="11 12">DSM 436</strain>
    </source>
</reference>
<dbReference type="SUPFAM" id="SSF55874">
    <property type="entry name" value="ATPase domain of HSP90 chaperone/DNA topoisomerase II/histidine kinase"/>
    <property type="match status" value="1"/>
</dbReference>
<dbReference type="Gene3D" id="3.30.565.10">
    <property type="entry name" value="Histidine kinase-like ATPase, C-terminal domain"/>
    <property type="match status" value="1"/>
</dbReference>
<comment type="catalytic activity">
    <reaction evidence="1">
        <text>ATP + protein L-histidine = ADP + protein N-phospho-L-histidine.</text>
        <dbReference type="EC" id="2.7.13.3"/>
    </reaction>
</comment>
<feature type="domain" description="Histidine kinase" evidence="7">
    <location>
        <begin position="222"/>
        <end position="448"/>
    </location>
</feature>
<dbReference type="InterPro" id="IPR000014">
    <property type="entry name" value="PAS"/>
</dbReference>
<feature type="domain" description="PAC" evidence="10">
    <location>
        <begin position="151"/>
        <end position="202"/>
    </location>
</feature>
<dbReference type="SMART" id="SM00387">
    <property type="entry name" value="HATPase_c"/>
    <property type="match status" value="1"/>
</dbReference>
<evidence type="ECO:0000256" key="6">
    <source>
        <dbReference type="SAM" id="Phobius"/>
    </source>
</evidence>
<keyword evidence="3 4" id="KW-0597">Phosphoprotein</keyword>
<dbReference type="AlphaFoldDB" id="A0A017SWU5"/>
<dbReference type="PROSITE" id="PS50110">
    <property type="entry name" value="RESPONSE_REGULATORY"/>
    <property type="match status" value="1"/>
</dbReference>
<dbReference type="SMART" id="SM00388">
    <property type="entry name" value="HisKA"/>
    <property type="match status" value="1"/>
</dbReference>
<dbReference type="Pfam" id="PF00512">
    <property type="entry name" value="HisKA"/>
    <property type="match status" value="1"/>
</dbReference>
<dbReference type="PROSITE" id="PS50109">
    <property type="entry name" value="HIS_KIN"/>
    <property type="match status" value="1"/>
</dbReference>
<dbReference type="NCBIfam" id="TIGR00229">
    <property type="entry name" value="sensory_box"/>
    <property type="match status" value="1"/>
</dbReference>
<keyword evidence="6" id="KW-1133">Transmembrane helix</keyword>
<evidence type="ECO:0000256" key="3">
    <source>
        <dbReference type="ARBA" id="ARBA00022553"/>
    </source>
</evidence>
<comment type="caution">
    <text evidence="11">The sequence shown here is derived from an EMBL/GenBank/DDBJ whole genome shotgun (WGS) entry which is preliminary data.</text>
</comment>
<dbReference type="GO" id="GO:0000155">
    <property type="term" value="F:phosphorelay sensor kinase activity"/>
    <property type="evidence" value="ECO:0007669"/>
    <property type="project" value="InterPro"/>
</dbReference>
<dbReference type="InterPro" id="IPR003661">
    <property type="entry name" value="HisK_dim/P_dom"/>
</dbReference>
<evidence type="ECO:0000256" key="1">
    <source>
        <dbReference type="ARBA" id="ARBA00000085"/>
    </source>
</evidence>
<dbReference type="InterPro" id="IPR036890">
    <property type="entry name" value="HATPase_C_sf"/>
</dbReference>
<feature type="modified residue" description="4-aspartylphosphate" evidence="4">
    <location>
        <position position="519"/>
    </location>
</feature>
<dbReference type="CDD" id="cd00130">
    <property type="entry name" value="PAS"/>
    <property type="match status" value="1"/>
</dbReference>
<gene>
    <name evidence="11" type="ORF">CAP_9025</name>
</gene>
<feature type="domain" description="Response regulatory" evidence="8">
    <location>
        <begin position="468"/>
        <end position="584"/>
    </location>
</feature>
<dbReference type="Pfam" id="PF08448">
    <property type="entry name" value="PAS_4"/>
    <property type="match status" value="1"/>
</dbReference>
<feature type="domain" description="PAS" evidence="9">
    <location>
        <begin position="81"/>
        <end position="152"/>
    </location>
</feature>
<dbReference type="SMART" id="SM00091">
    <property type="entry name" value="PAS"/>
    <property type="match status" value="1"/>
</dbReference>
<dbReference type="InterPro" id="IPR000700">
    <property type="entry name" value="PAS-assoc_C"/>
</dbReference>
<keyword evidence="5" id="KW-0175">Coiled coil</keyword>
<dbReference type="InterPro" id="IPR005467">
    <property type="entry name" value="His_kinase_dom"/>
</dbReference>
<proteinExistence type="predicted"/>
<feature type="coiled-coil region" evidence="5">
    <location>
        <begin position="47"/>
        <end position="74"/>
    </location>
</feature>
<dbReference type="PROSITE" id="PS50113">
    <property type="entry name" value="PAC"/>
    <property type="match status" value="1"/>
</dbReference>
<keyword evidence="6" id="KW-0472">Membrane</keyword>
<dbReference type="InterPro" id="IPR011006">
    <property type="entry name" value="CheY-like_superfamily"/>
</dbReference>
<dbReference type="SMART" id="SM00448">
    <property type="entry name" value="REC"/>
    <property type="match status" value="1"/>
</dbReference>
<evidence type="ECO:0000256" key="5">
    <source>
        <dbReference type="SAM" id="Coils"/>
    </source>
</evidence>
<evidence type="ECO:0000259" key="7">
    <source>
        <dbReference type="PROSITE" id="PS50109"/>
    </source>
</evidence>
<dbReference type="SUPFAM" id="SSF47384">
    <property type="entry name" value="Homodimeric domain of signal transducing histidine kinase"/>
    <property type="match status" value="1"/>
</dbReference>
<organism evidence="11 12">
    <name type="scientific">Chondromyces apiculatus DSM 436</name>
    <dbReference type="NCBI Taxonomy" id="1192034"/>
    <lineage>
        <taxon>Bacteria</taxon>
        <taxon>Pseudomonadati</taxon>
        <taxon>Myxococcota</taxon>
        <taxon>Polyangia</taxon>
        <taxon>Polyangiales</taxon>
        <taxon>Polyangiaceae</taxon>
        <taxon>Chondromyces</taxon>
    </lineage>
</organism>
<dbReference type="InterPro" id="IPR035965">
    <property type="entry name" value="PAS-like_dom_sf"/>
</dbReference>
<evidence type="ECO:0000256" key="4">
    <source>
        <dbReference type="PROSITE-ProRule" id="PRU00169"/>
    </source>
</evidence>
<keyword evidence="6" id="KW-0812">Transmembrane</keyword>